<protein>
    <submittedName>
        <fullName evidence="1">Uncharacterized protein</fullName>
    </submittedName>
</protein>
<proteinExistence type="predicted"/>
<name>A0A2T7CV49_9POAL</name>
<evidence type="ECO:0000313" key="1">
    <source>
        <dbReference type="EMBL" id="PUZ47205.1"/>
    </source>
</evidence>
<organism evidence="1 2">
    <name type="scientific">Panicum hallii var. hallii</name>
    <dbReference type="NCBI Taxonomy" id="1504633"/>
    <lineage>
        <taxon>Eukaryota</taxon>
        <taxon>Viridiplantae</taxon>
        <taxon>Streptophyta</taxon>
        <taxon>Embryophyta</taxon>
        <taxon>Tracheophyta</taxon>
        <taxon>Spermatophyta</taxon>
        <taxon>Magnoliopsida</taxon>
        <taxon>Liliopsida</taxon>
        <taxon>Poales</taxon>
        <taxon>Poaceae</taxon>
        <taxon>PACMAD clade</taxon>
        <taxon>Panicoideae</taxon>
        <taxon>Panicodae</taxon>
        <taxon>Paniceae</taxon>
        <taxon>Panicinae</taxon>
        <taxon>Panicum</taxon>
        <taxon>Panicum sect. Panicum</taxon>
    </lineage>
</organism>
<dbReference type="Gramene" id="PUZ47205">
    <property type="protein sequence ID" value="PUZ47205"/>
    <property type="gene ID" value="GQ55_7G145300"/>
</dbReference>
<dbReference type="AlphaFoldDB" id="A0A2T7CV49"/>
<gene>
    <name evidence="1" type="ORF">GQ55_7G145300</name>
</gene>
<sequence length="97" mass="10931">MTCRCKQELRTRPLTGGTSFAPVETRSASKGSILFMLVTWLIWKEWPHFQQEKPTPTQLLNRTKEEAELWCQAGAKALSTLGVCSFQDQARSLTGTN</sequence>
<reference evidence="1 2" key="1">
    <citation type="submission" date="2018-04" db="EMBL/GenBank/DDBJ databases">
        <title>WGS assembly of Panicum hallii var. hallii HAL2.</title>
        <authorList>
            <person name="Lovell J."/>
            <person name="Jenkins J."/>
            <person name="Lowry D."/>
            <person name="Mamidi S."/>
            <person name="Sreedasyam A."/>
            <person name="Weng X."/>
            <person name="Barry K."/>
            <person name="Bonette J."/>
            <person name="Campitelli B."/>
            <person name="Daum C."/>
            <person name="Gordon S."/>
            <person name="Gould B."/>
            <person name="Lipzen A."/>
            <person name="MacQueen A."/>
            <person name="Palacio-Mejia J."/>
            <person name="Plott C."/>
            <person name="Shakirov E."/>
            <person name="Shu S."/>
            <person name="Yoshinaga Y."/>
            <person name="Zane M."/>
            <person name="Rokhsar D."/>
            <person name="Grimwood J."/>
            <person name="Schmutz J."/>
            <person name="Juenger T."/>
        </authorList>
    </citation>
    <scope>NUCLEOTIDE SEQUENCE [LARGE SCALE GENOMIC DNA]</scope>
    <source>
        <strain evidence="2">cv. HAL2</strain>
    </source>
</reference>
<dbReference type="Proteomes" id="UP000244336">
    <property type="component" value="Chromosome 7"/>
</dbReference>
<accession>A0A2T7CV49</accession>
<keyword evidence="2" id="KW-1185">Reference proteome</keyword>
<dbReference type="EMBL" id="CM009755">
    <property type="protein sequence ID" value="PUZ47205.1"/>
    <property type="molecule type" value="Genomic_DNA"/>
</dbReference>
<evidence type="ECO:0000313" key="2">
    <source>
        <dbReference type="Proteomes" id="UP000244336"/>
    </source>
</evidence>